<accession>W5TPI1</accession>
<dbReference type="HOGENOM" id="CLU_156549_0_0_11"/>
<organism evidence="1 2">
    <name type="scientific">Nocardia nova SH22a</name>
    <dbReference type="NCBI Taxonomy" id="1415166"/>
    <lineage>
        <taxon>Bacteria</taxon>
        <taxon>Bacillati</taxon>
        <taxon>Actinomycetota</taxon>
        <taxon>Actinomycetes</taxon>
        <taxon>Mycobacteriales</taxon>
        <taxon>Nocardiaceae</taxon>
        <taxon>Nocardia</taxon>
    </lineage>
</organism>
<keyword evidence="2" id="KW-1185">Reference proteome</keyword>
<dbReference type="Proteomes" id="UP000019150">
    <property type="component" value="Chromosome"/>
</dbReference>
<dbReference type="EMBL" id="CP006850">
    <property type="protein sequence ID" value="AHH21280.1"/>
    <property type="molecule type" value="Genomic_DNA"/>
</dbReference>
<dbReference type="eggNOG" id="ENOG5032K18">
    <property type="taxonomic scope" value="Bacteria"/>
</dbReference>
<dbReference type="KEGG" id="nno:NONO_c65100"/>
<dbReference type="AlphaFoldDB" id="W5TPI1"/>
<name>W5TPI1_9NOCA</name>
<proteinExistence type="predicted"/>
<evidence type="ECO:0000313" key="2">
    <source>
        <dbReference type="Proteomes" id="UP000019150"/>
    </source>
</evidence>
<gene>
    <name evidence="1" type="ORF">NONO_c65100</name>
</gene>
<protein>
    <submittedName>
        <fullName evidence="1">Uncharacterized protein</fullName>
    </submittedName>
</protein>
<evidence type="ECO:0000313" key="1">
    <source>
        <dbReference type="EMBL" id="AHH21280.1"/>
    </source>
</evidence>
<sequence length="100" mass="10990">MRGCPSALGWIDPEVSGSPEWDAAQIRRLARRLGYALIWPDDFVVPLVDYVRGADVDAVLVPAPACLCAGELDALMHVVDIETVWPRMSFVRWSALGPGR</sequence>
<reference evidence="1 2" key="1">
    <citation type="journal article" date="2014" name="Appl. Environ. Microbiol.">
        <title>Insights into the Microbial Degradation of Rubber and Gutta-Percha by Analysis of the Complete Genome of Nocardia nova SH22a.</title>
        <authorList>
            <person name="Luo Q."/>
            <person name="Hiessl S."/>
            <person name="Poehlein A."/>
            <person name="Daniel R."/>
            <person name="Steinbuchel A."/>
        </authorList>
    </citation>
    <scope>NUCLEOTIDE SEQUENCE [LARGE SCALE GENOMIC DNA]</scope>
    <source>
        <strain evidence="1">SH22a</strain>
    </source>
</reference>